<evidence type="ECO:0000259" key="6">
    <source>
        <dbReference type="PROSITE" id="PS50893"/>
    </source>
</evidence>
<name>A0A6N7RSI2_9ACTN</name>
<dbReference type="GO" id="GO:0005524">
    <property type="term" value="F:ATP binding"/>
    <property type="evidence" value="ECO:0007669"/>
    <property type="project" value="UniProtKB-KW"/>
</dbReference>
<keyword evidence="3" id="KW-0547">Nucleotide-binding</keyword>
<evidence type="ECO:0000256" key="1">
    <source>
        <dbReference type="ARBA" id="ARBA00005417"/>
    </source>
</evidence>
<dbReference type="CDD" id="cd03220">
    <property type="entry name" value="ABC_KpsT_Wzt"/>
    <property type="match status" value="1"/>
</dbReference>
<dbReference type="InterPro" id="IPR027417">
    <property type="entry name" value="P-loop_NTPase"/>
</dbReference>
<proteinExistence type="inferred from homology"/>
<dbReference type="EMBL" id="VTFY01000013">
    <property type="protein sequence ID" value="MRX83660.1"/>
    <property type="molecule type" value="Genomic_DNA"/>
</dbReference>
<dbReference type="AlphaFoldDB" id="A0A6N7RSI2"/>
<evidence type="ECO:0000256" key="4">
    <source>
        <dbReference type="ARBA" id="ARBA00022840"/>
    </source>
</evidence>
<gene>
    <name evidence="7" type="ORF">GJG86_14345</name>
</gene>
<dbReference type="Proteomes" id="UP000438093">
    <property type="component" value="Unassembled WGS sequence"/>
</dbReference>
<keyword evidence="8" id="KW-1185">Reference proteome</keyword>
<accession>A0A6N7RSI2</accession>
<protein>
    <submittedName>
        <fullName evidence="7">ATP-binding cassette domain-containing protein</fullName>
    </submittedName>
</protein>
<feature type="domain" description="ABC transporter" evidence="6">
    <location>
        <begin position="45"/>
        <end position="270"/>
    </location>
</feature>
<dbReference type="SMART" id="SM00382">
    <property type="entry name" value="AAA"/>
    <property type="match status" value="1"/>
</dbReference>
<dbReference type="Gene3D" id="3.40.50.300">
    <property type="entry name" value="P-loop containing nucleotide triphosphate hydrolases"/>
    <property type="match status" value="1"/>
</dbReference>
<dbReference type="PANTHER" id="PTHR46743:SF2">
    <property type="entry name" value="TEICHOIC ACIDS EXPORT ATP-BINDING PROTEIN TAGH"/>
    <property type="match status" value="1"/>
</dbReference>
<dbReference type="InterPro" id="IPR003439">
    <property type="entry name" value="ABC_transporter-like_ATP-bd"/>
</dbReference>
<dbReference type="RefSeq" id="WP_154334460.1">
    <property type="nucleotide sequence ID" value="NZ_VTFY01000013.1"/>
</dbReference>
<dbReference type="SUPFAM" id="SSF52540">
    <property type="entry name" value="P-loop containing nucleoside triphosphate hydrolases"/>
    <property type="match status" value="1"/>
</dbReference>
<organism evidence="7 8">
    <name type="scientific">Eggerthella guodeyinii</name>
    <dbReference type="NCBI Taxonomy" id="2690837"/>
    <lineage>
        <taxon>Bacteria</taxon>
        <taxon>Bacillati</taxon>
        <taxon>Actinomycetota</taxon>
        <taxon>Coriobacteriia</taxon>
        <taxon>Eggerthellales</taxon>
        <taxon>Eggerthellaceae</taxon>
        <taxon>Eggerthella</taxon>
    </lineage>
</organism>
<keyword evidence="4 7" id="KW-0067">ATP-binding</keyword>
<evidence type="ECO:0000256" key="5">
    <source>
        <dbReference type="SAM" id="MobiDB-lite"/>
    </source>
</evidence>
<dbReference type="GO" id="GO:0140359">
    <property type="term" value="F:ABC-type transporter activity"/>
    <property type="evidence" value="ECO:0007669"/>
    <property type="project" value="InterPro"/>
</dbReference>
<dbReference type="InterPro" id="IPR050683">
    <property type="entry name" value="Bact_Polysacc_Export_ATP-bd"/>
</dbReference>
<evidence type="ECO:0000256" key="2">
    <source>
        <dbReference type="ARBA" id="ARBA00022448"/>
    </source>
</evidence>
<feature type="region of interest" description="Disordered" evidence="5">
    <location>
        <begin position="1"/>
        <end position="21"/>
    </location>
</feature>
<evidence type="ECO:0000313" key="8">
    <source>
        <dbReference type="Proteomes" id="UP000438093"/>
    </source>
</evidence>
<dbReference type="PANTHER" id="PTHR46743">
    <property type="entry name" value="TEICHOIC ACIDS EXPORT ATP-BINDING PROTEIN TAGH"/>
    <property type="match status" value="1"/>
</dbReference>
<dbReference type="Pfam" id="PF00005">
    <property type="entry name" value="ABC_tran"/>
    <property type="match status" value="1"/>
</dbReference>
<sequence>MPENVNTSALGELSDQSAGDDRDTMIKVDQVSMVFNMASEQLNSLKEYAIQIARRKLFFEGFTALDNISFEVKKGDVFGIIGTNGSGKSTLLKIIAGVLEPSQGTCEINGNIAPLIELGAGFDTELSARENVYLNGALLGYSKNFINEHFDEIVEFAEIEKFLDMPLKNFSSGMVARIAFAIATVIVPEILVVDEVLSVGDFMFQKKCEDRISELIEKHGVTVLIVSHNNDQIERLCNKAIWIEKGHTRMLSDASRVCRVYGGLGGRPGSAESEQRVFEALTQKKDHEEDDFDIITGDDANGISVQLATQGWDNGFDTAVVVSATSHINAVMASSLAGALDAPILPTKPDRLPDAVGATLREAKPSRIYYIDCGVHASEPLLELKQLPWQPDIIEFSNTEDDPFDLSVDIHRYGLSRGVWDNVIMLVDFNDNSESIAAAPLACSLNCPILVTLDEPRLDQIAHVVSEGQYDRAIIVGPSVDRAVDLRLEQLGLKVDRIALESSQETAIALCRKTMQELKEKHHNVSELCAASLSLSQWPELLGSGAYAGKRKAALLLENPTDLDDIAQCLDFVAKEGHGIERMTFIGKESGLSRLDRELLLEALEDSNPVQPA</sequence>
<dbReference type="InterPro" id="IPR015860">
    <property type="entry name" value="ABC_transpr_TagH-like"/>
</dbReference>
<evidence type="ECO:0000313" key="7">
    <source>
        <dbReference type="EMBL" id="MRX83660.1"/>
    </source>
</evidence>
<feature type="compositionally biased region" description="Polar residues" evidence="5">
    <location>
        <begin position="1"/>
        <end position="17"/>
    </location>
</feature>
<evidence type="ECO:0000256" key="3">
    <source>
        <dbReference type="ARBA" id="ARBA00022741"/>
    </source>
</evidence>
<comment type="similarity">
    <text evidence="1">Belongs to the ABC transporter superfamily.</text>
</comment>
<dbReference type="PROSITE" id="PS50893">
    <property type="entry name" value="ABC_TRANSPORTER_2"/>
    <property type="match status" value="1"/>
</dbReference>
<dbReference type="GO" id="GO:0016887">
    <property type="term" value="F:ATP hydrolysis activity"/>
    <property type="evidence" value="ECO:0007669"/>
    <property type="project" value="InterPro"/>
</dbReference>
<dbReference type="GO" id="GO:0016020">
    <property type="term" value="C:membrane"/>
    <property type="evidence" value="ECO:0007669"/>
    <property type="project" value="InterPro"/>
</dbReference>
<reference evidence="8" key="1">
    <citation type="submission" date="2019-08" db="EMBL/GenBank/DDBJ databases">
        <title>Arthrobacter sp. nov., isolated from plateau pika and Tibetan wild ass.</title>
        <authorList>
            <person name="Ge Y."/>
        </authorList>
    </citation>
    <scope>NUCLEOTIDE SEQUENCE [LARGE SCALE GENOMIC DNA]</scope>
    <source>
        <strain evidence="8">HF-4214</strain>
    </source>
</reference>
<dbReference type="InterPro" id="IPR003593">
    <property type="entry name" value="AAA+_ATPase"/>
</dbReference>
<comment type="caution">
    <text evidence="7">The sequence shown here is derived from an EMBL/GenBank/DDBJ whole genome shotgun (WGS) entry which is preliminary data.</text>
</comment>
<keyword evidence="2" id="KW-0813">Transport</keyword>